<dbReference type="FunFam" id="3.40.50.300:FF:000134">
    <property type="entry name" value="Iron-enterobactin ABC transporter ATP-binding protein"/>
    <property type="match status" value="1"/>
</dbReference>
<name>A0A1H8FWQ6_9BURK</name>
<proteinExistence type="inferred from homology"/>
<keyword evidence="10" id="KW-1185">Reference proteome</keyword>
<evidence type="ECO:0000313" key="10">
    <source>
        <dbReference type="Proteomes" id="UP000199531"/>
    </source>
</evidence>
<dbReference type="PROSITE" id="PS50893">
    <property type="entry name" value="ABC_TRANSPORTER_2"/>
    <property type="match status" value="1"/>
</dbReference>
<dbReference type="OrthoDB" id="5296765at2"/>
<dbReference type="PANTHER" id="PTHR42794:SF1">
    <property type="entry name" value="HEMIN IMPORT ATP-BINDING PROTEIN HMUV"/>
    <property type="match status" value="1"/>
</dbReference>
<feature type="domain" description="ABC transporter" evidence="8">
    <location>
        <begin position="10"/>
        <end position="242"/>
    </location>
</feature>
<dbReference type="RefSeq" id="WP_091815056.1">
    <property type="nucleotide sequence ID" value="NZ_FOCW01000001.1"/>
</dbReference>
<dbReference type="InterPro" id="IPR003593">
    <property type="entry name" value="AAA+_ATPase"/>
</dbReference>
<reference evidence="9 10" key="1">
    <citation type="submission" date="2016-10" db="EMBL/GenBank/DDBJ databases">
        <authorList>
            <person name="de Groot N.N."/>
        </authorList>
    </citation>
    <scope>NUCLEOTIDE SEQUENCE [LARGE SCALE GENOMIC DNA]</scope>
    <source>
        <strain evidence="9 10">DSM 15123</strain>
    </source>
</reference>
<keyword evidence="3" id="KW-1003">Cell membrane</keyword>
<dbReference type="EMBL" id="FOCW01000001">
    <property type="protein sequence ID" value="SEN35960.1"/>
    <property type="molecule type" value="Genomic_DNA"/>
</dbReference>
<evidence type="ECO:0000256" key="6">
    <source>
        <dbReference type="ARBA" id="ARBA00022967"/>
    </source>
</evidence>
<sequence>MNPVSTARFLQARGLQVKADERLLLDGVDLQLQPGQLLGVLGPNGAGKTTLLRALLGVLQPEQGTVTLQEQPLQRWSARERARRMAYLAQGQQVHWPLPVRDVVALGRLPHGDGHTPTGRQAVEHAMELADCHTLASRNVQTLSGGERARVLLARALATQAPVLLADEPLAALDPAHQLHIMALLQQLALKGMAVAVVLHDLTLASRFCTQVCVLQQGRMVAQGAPHAVLDDDLLQQVFNLQVLRMDQSGASCVVPWEVFA</sequence>
<keyword evidence="5 9" id="KW-0067">ATP-binding</keyword>
<dbReference type="Gene3D" id="3.40.50.300">
    <property type="entry name" value="P-loop containing nucleotide triphosphate hydrolases"/>
    <property type="match status" value="1"/>
</dbReference>
<protein>
    <submittedName>
        <fullName evidence="9">Iron complex transport system ATP-binding protein</fullName>
    </submittedName>
</protein>
<organism evidence="9 10">
    <name type="scientific">Brachymonas denitrificans DSM 15123</name>
    <dbReference type="NCBI Taxonomy" id="1121117"/>
    <lineage>
        <taxon>Bacteria</taxon>
        <taxon>Pseudomonadati</taxon>
        <taxon>Pseudomonadota</taxon>
        <taxon>Betaproteobacteria</taxon>
        <taxon>Burkholderiales</taxon>
        <taxon>Comamonadaceae</taxon>
        <taxon>Brachymonas</taxon>
    </lineage>
</organism>
<evidence type="ECO:0000256" key="1">
    <source>
        <dbReference type="ARBA" id="ARBA00005417"/>
    </source>
</evidence>
<accession>A0A1H8FWQ6</accession>
<dbReference type="AlphaFoldDB" id="A0A1H8FWQ6"/>
<evidence type="ECO:0000256" key="7">
    <source>
        <dbReference type="ARBA" id="ARBA00037066"/>
    </source>
</evidence>
<keyword evidence="2" id="KW-0813">Transport</keyword>
<gene>
    <name evidence="9" type="ORF">SAMN02745977_01210</name>
</gene>
<keyword evidence="4" id="KW-0547">Nucleotide-binding</keyword>
<dbReference type="InterPro" id="IPR017871">
    <property type="entry name" value="ABC_transporter-like_CS"/>
</dbReference>
<evidence type="ECO:0000313" key="9">
    <source>
        <dbReference type="EMBL" id="SEN35960.1"/>
    </source>
</evidence>
<keyword evidence="6" id="KW-1278">Translocase</keyword>
<dbReference type="STRING" id="1121117.SAMN02745977_01210"/>
<dbReference type="NCBIfam" id="NF010068">
    <property type="entry name" value="PRK13548.1"/>
    <property type="match status" value="1"/>
</dbReference>
<dbReference type="SMART" id="SM00382">
    <property type="entry name" value="AAA"/>
    <property type="match status" value="1"/>
</dbReference>
<dbReference type="Proteomes" id="UP000199531">
    <property type="component" value="Unassembled WGS sequence"/>
</dbReference>
<comment type="similarity">
    <text evidence="1">Belongs to the ABC transporter superfamily.</text>
</comment>
<dbReference type="PANTHER" id="PTHR42794">
    <property type="entry name" value="HEMIN IMPORT ATP-BINDING PROTEIN HMUV"/>
    <property type="match status" value="1"/>
</dbReference>
<evidence type="ECO:0000256" key="4">
    <source>
        <dbReference type="ARBA" id="ARBA00022741"/>
    </source>
</evidence>
<comment type="function">
    <text evidence="7">Part of the ABC transporter complex HmuTUV involved in hemin import. Responsible for energy coupling to the transport system.</text>
</comment>
<dbReference type="GO" id="GO:0016887">
    <property type="term" value="F:ATP hydrolysis activity"/>
    <property type="evidence" value="ECO:0007669"/>
    <property type="project" value="InterPro"/>
</dbReference>
<evidence type="ECO:0000256" key="3">
    <source>
        <dbReference type="ARBA" id="ARBA00022475"/>
    </source>
</evidence>
<dbReference type="InterPro" id="IPR003439">
    <property type="entry name" value="ABC_transporter-like_ATP-bd"/>
</dbReference>
<evidence type="ECO:0000259" key="8">
    <source>
        <dbReference type="PROSITE" id="PS50893"/>
    </source>
</evidence>
<dbReference type="Pfam" id="PF00005">
    <property type="entry name" value="ABC_tran"/>
    <property type="match status" value="1"/>
</dbReference>
<dbReference type="InterPro" id="IPR027417">
    <property type="entry name" value="P-loop_NTPase"/>
</dbReference>
<keyword evidence="3" id="KW-0472">Membrane</keyword>
<evidence type="ECO:0000256" key="5">
    <source>
        <dbReference type="ARBA" id="ARBA00022840"/>
    </source>
</evidence>
<dbReference type="CDD" id="cd03214">
    <property type="entry name" value="ABC_Iron-Siderophores_B12_Hemin"/>
    <property type="match status" value="1"/>
</dbReference>
<dbReference type="SUPFAM" id="SSF52540">
    <property type="entry name" value="P-loop containing nucleoside triphosphate hydrolases"/>
    <property type="match status" value="1"/>
</dbReference>
<evidence type="ECO:0000256" key="2">
    <source>
        <dbReference type="ARBA" id="ARBA00022448"/>
    </source>
</evidence>
<dbReference type="GO" id="GO:0005524">
    <property type="term" value="F:ATP binding"/>
    <property type="evidence" value="ECO:0007669"/>
    <property type="project" value="UniProtKB-KW"/>
</dbReference>
<dbReference type="PROSITE" id="PS00211">
    <property type="entry name" value="ABC_TRANSPORTER_1"/>
    <property type="match status" value="1"/>
</dbReference>